<dbReference type="GO" id="GO:0016491">
    <property type="term" value="F:oxidoreductase activity"/>
    <property type="evidence" value="ECO:0007669"/>
    <property type="project" value="InterPro"/>
</dbReference>
<dbReference type="Pfam" id="PF01323">
    <property type="entry name" value="DSBA"/>
    <property type="match status" value="1"/>
</dbReference>
<protein>
    <submittedName>
        <fullName evidence="2">DSBA-like thioredoxin domain-containing protein</fullName>
    </submittedName>
</protein>
<evidence type="ECO:0000259" key="1">
    <source>
        <dbReference type="Pfam" id="PF01323"/>
    </source>
</evidence>
<dbReference type="PANTHER" id="PTHR13887">
    <property type="entry name" value="GLUTATHIONE S-TRANSFERASE KAPPA"/>
    <property type="match status" value="1"/>
</dbReference>
<dbReference type="InterPro" id="IPR001853">
    <property type="entry name" value="DSBA-like_thioredoxin_dom"/>
</dbReference>
<accession>A0A1M5H7X9</accession>
<organism evidence="2 3">
    <name type="scientific">Desulfacinum infernum DSM 9756</name>
    <dbReference type="NCBI Taxonomy" id="1121391"/>
    <lineage>
        <taxon>Bacteria</taxon>
        <taxon>Pseudomonadati</taxon>
        <taxon>Thermodesulfobacteriota</taxon>
        <taxon>Syntrophobacteria</taxon>
        <taxon>Syntrophobacterales</taxon>
        <taxon>Syntrophobacteraceae</taxon>
        <taxon>Desulfacinum</taxon>
    </lineage>
</organism>
<evidence type="ECO:0000313" key="2">
    <source>
        <dbReference type="EMBL" id="SHG12100.1"/>
    </source>
</evidence>
<gene>
    <name evidence="2" type="ORF">SAMN02745206_03294</name>
</gene>
<dbReference type="Proteomes" id="UP000184076">
    <property type="component" value="Unassembled WGS sequence"/>
</dbReference>
<feature type="domain" description="DSBA-like thioredoxin" evidence="1">
    <location>
        <begin position="14"/>
        <end position="142"/>
    </location>
</feature>
<keyword evidence="3" id="KW-1185">Reference proteome</keyword>
<proteinExistence type="predicted"/>
<dbReference type="SUPFAM" id="SSF52833">
    <property type="entry name" value="Thioredoxin-like"/>
    <property type="match status" value="1"/>
</dbReference>
<dbReference type="InterPro" id="IPR036249">
    <property type="entry name" value="Thioredoxin-like_sf"/>
</dbReference>
<evidence type="ECO:0000313" key="3">
    <source>
        <dbReference type="Proteomes" id="UP000184076"/>
    </source>
</evidence>
<name>A0A1M5H7X9_9BACT</name>
<dbReference type="STRING" id="1121391.SAMN02745206_03294"/>
<dbReference type="Gene3D" id="3.40.30.10">
    <property type="entry name" value="Glutaredoxin"/>
    <property type="match status" value="1"/>
</dbReference>
<dbReference type="EMBL" id="FQVB01000043">
    <property type="protein sequence ID" value="SHG12100.1"/>
    <property type="molecule type" value="Genomic_DNA"/>
</dbReference>
<reference evidence="3" key="1">
    <citation type="submission" date="2016-11" db="EMBL/GenBank/DDBJ databases">
        <authorList>
            <person name="Varghese N."/>
            <person name="Submissions S."/>
        </authorList>
    </citation>
    <scope>NUCLEOTIDE SEQUENCE [LARGE SCALE GENOMIC DNA]</scope>
    <source>
        <strain evidence="3">DSM 9756</strain>
    </source>
</reference>
<dbReference type="OrthoDB" id="9799122at2"/>
<dbReference type="PANTHER" id="PTHR13887:SF41">
    <property type="entry name" value="THIOREDOXIN SUPERFAMILY PROTEIN"/>
    <property type="match status" value="1"/>
</dbReference>
<sequence>MAAILEERGLDPAVVQANLERAAASCGVPFGKRTHTYNSRRANELGKWAELKGKRDAFDAAVFRAFFVEQKNIALEVVLREIAGAAGLDPEEAAEVLKKGTFRDAVVQDWDYSARCGIVAAPTYRMGTHRLVGAHPYERLAAFVEKAGCRKRSP</sequence>
<dbReference type="AlphaFoldDB" id="A0A1M5H7X9"/>